<dbReference type="AlphaFoldDB" id="A0AAP4BBQ5"/>
<dbReference type="InterPro" id="IPR000415">
    <property type="entry name" value="Nitroreductase-like"/>
</dbReference>
<dbReference type="EMBL" id="JASGBQ010000009">
    <property type="protein sequence ID" value="MDI9242243.1"/>
    <property type="molecule type" value="Genomic_DNA"/>
</dbReference>
<dbReference type="Pfam" id="PF00881">
    <property type="entry name" value="Nitroreductase"/>
    <property type="match status" value="2"/>
</dbReference>
<evidence type="ECO:0000256" key="5">
    <source>
        <dbReference type="ARBA" id="ARBA00023002"/>
    </source>
</evidence>
<feature type="domain" description="Nitroreductase" evidence="6">
    <location>
        <begin position="130"/>
        <end position="176"/>
    </location>
</feature>
<dbReference type="GO" id="GO:0016491">
    <property type="term" value="F:oxidoreductase activity"/>
    <property type="evidence" value="ECO:0007669"/>
    <property type="project" value="UniProtKB-KW"/>
</dbReference>
<evidence type="ECO:0000313" key="7">
    <source>
        <dbReference type="EMBL" id="MDI9242243.1"/>
    </source>
</evidence>
<keyword evidence="4" id="KW-0288">FMN</keyword>
<evidence type="ECO:0000259" key="6">
    <source>
        <dbReference type="Pfam" id="PF00881"/>
    </source>
</evidence>
<dbReference type="PANTHER" id="PTHR43673">
    <property type="entry name" value="NAD(P)H NITROREDUCTASE YDGI-RELATED"/>
    <property type="match status" value="1"/>
</dbReference>
<evidence type="ECO:0000256" key="4">
    <source>
        <dbReference type="ARBA" id="ARBA00022643"/>
    </source>
</evidence>
<feature type="domain" description="Nitroreductase" evidence="6">
    <location>
        <begin position="190"/>
        <end position="269"/>
    </location>
</feature>
<comment type="similarity">
    <text evidence="2">Belongs to the nitroreductase family.</text>
</comment>
<proteinExistence type="inferred from homology"/>
<evidence type="ECO:0000256" key="3">
    <source>
        <dbReference type="ARBA" id="ARBA00022630"/>
    </source>
</evidence>
<dbReference type="InterPro" id="IPR029479">
    <property type="entry name" value="Nitroreductase"/>
</dbReference>
<organism evidence="7 8">
    <name type="scientific">Fusibacillus kribbianus</name>
    <dbReference type="NCBI Taxonomy" id="3044208"/>
    <lineage>
        <taxon>Bacteria</taxon>
        <taxon>Bacillati</taxon>
        <taxon>Bacillota</taxon>
        <taxon>Clostridia</taxon>
        <taxon>Lachnospirales</taxon>
        <taxon>Lachnospiraceae</taxon>
        <taxon>Fusibacillus</taxon>
    </lineage>
</organism>
<gene>
    <name evidence="7" type="ORF">QJ036_07085</name>
</gene>
<sequence length="290" mass="33829">MDIGKMMPKEMSPEEIKRLFDWSEEELEAMDEVEFRARFRERCHHTMEIQVYENAFRGKPLSEKQVATAEKYLSVWDKRGLSHDCHEYRYVQKLLEFARQLIAGEVPDLSSYEPKWLTPEEAEVFERTLYERRSVRHWDTSKRIPDELIDKLLRAGLWAAHACNLQSIRYLVVREESEPGLFRGSDIPGGPVHIVLLQDTRNYRANPLMPEYNQLLDCGAAGQNIVLAAHAYGLGGVWLTFNQKMRERLIKRFEIPEHINLVTYVDVGYPAQSPCPPLRPEPEDVIFARI</sequence>
<protein>
    <submittedName>
        <fullName evidence="7">Nitroreductase family protein</fullName>
    </submittedName>
</protein>
<evidence type="ECO:0000256" key="1">
    <source>
        <dbReference type="ARBA" id="ARBA00001917"/>
    </source>
</evidence>
<comment type="caution">
    <text evidence="7">The sequence shown here is derived from an EMBL/GenBank/DDBJ whole genome shotgun (WGS) entry which is preliminary data.</text>
</comment>
<reference evidence="7 8" key="1">
    <citation type="submission" date="2023-05" db="EMBL/GenBank/DDBJ databases">
        <title>[ruminococcus] sp. nov., isolated from a pig farm feces dump.</title>
        <authorList>
            <person name="Chang Y.-H."/>
        </authorList>
    </citation>
    <scope>NUCLEOTIDE SEQUENCE [LARGE SCALE GENOMIC DNA]</scope>
    <source>
        <strain evidence="7 8">YH-rum2234</strain>
    </source>
</reference>
<evidence type="ECO:0000313" key="8">
    <source>
        <dbReference type="Proteomes" id="UP001300383"/>
    </source>
</evidence>
<name>A0AAP4BBQ5_9FIRM</name>
<keyword evidence="5" id="KW-0560">Oxidoreductase</keyword>
<keyword evidence="3" id="KW-0285">Flavoprotein</keyword>
<accession>A0AAP4BBQ5</accession>
<comment type="cofactor">
    <cofactor evidence="1">
        <name>FMN</name>
        <dbReference type="ChEBI" id="CHEBI:58210"/>
    </cofactor>
</comment>
<dbReference type="Proteomes" id="UP001300383">
    <property type="component" value="Unassembled WGS sequence"/>
</dbReference>
<dbReference type="PANTHER" id="PTHR43673:SF2">
    <property type="entry name" value="NITROREDUCTASE"/>
    <property type="match status" value="1"/>
</dbReference>
<dbReference type="SUPFAM" id="SSF55469">
    <property type="entry name" value="FMN-dependent nitroreductase-like"/>
    <property type="match status" value="1"/>
</dbReference>
<dbReference type="Gene3D" id="3.40.109.10">
    <property type="entry name" value="NADH Oxidase"/>
    <property type="match status" value="1"/>
</dbReference>
<evidence type="ECO:0000256" key="2">
    <source>
        <dbReference type="ARBA" id="ARBA00007118"/>
    </source>
</evidence>
<keyword evidence="8" id="KW-1185">Reference proteome</keyword>
<dbReference type="RefSeq" id="WP_283230692.1">
    <property type="nucleotide sequence ID" value="NZ_JASGBQ010000009.1"/>
</dbReference>